<gene>
    <name evidence="2" type="ORF">QC762_0065980</name>
</gene>
<name>A0ABR0GFP2_9PEZI</name>
<dbReference type="Proteomes" id="UP001323405">
    <property type="component" value="Unassembled WGS sequence"/>
</dbReference>
<evidence type="ECO:0000313" key="3">
    <source>
        <dbReference type="Proteomes" id="UP001323405"/>
    </source>
</evidence>
<dbReference type="RefSeq" id="XP_062743451.1">
    <property type="nucleotide sequence ID" value="XM_062883678.1"/>
</dbReference>
<keyword evidence="3" id="KW-1185">Reference proteome</keyword>
<evidence type="ECO:0000313" key="2">
    <source>
        <dbReference type="EMBL" id="KAK4654476.1"/>
    </source>
</evidence>
<feature type="compositionally biased region" description="Gly residues" evidence="1">
    <location>
        <begin position="26"/>
        <end position="39"/>
    </location>
</feature>
<dbReference type="EMBL" id="JAFFHA010000006">
    <property type="protein sequence ID" value="KAK4654476.1"/>
    <property type="molecule type" value="Genomic_DNA"/>
</dbReference>
<reference evidence="2 3" key="1">
    <citation type="journal article" date="2023" name="bioRxiv">
        <title>High-quality genome assemblies of four members of thePodospora anserinaspecies complex.</title>
        <authorList>
            <person name="Ament-Velasquez S.L."/>
            <person name="Vogan A.A."/>
            <person name="Wallerman O."/>
            <person name="Hartmann F."/>
            <person name="Gautier V."/>
            <person name="Silar P."/>
            <person name="Giraud T."/>
            <person name="Johannesson H."/>
        </authorList>
    </citation>
    <scope>NUCLEOTIDE SEQUENCE [LARGE SCALE GENOMIC DNA]</scope>
    <source>
        <strain evidence="2 3">CBS 415.72m</strain>
    </source>
</reference>
<comment type="caution">
    <text evidence="2">The sequence shown here is derived from an EMBL/GenBank/DDBJ whole genome shotgun (WGS) entry which is preliminary data.</text>
</comment>
<evidence type="ECO:0000256" key="1">
    <source>
        <dbReference type="SAM" id="MobiDB-lite"/>
    </source>
</evidence>
<protein>
    <submittedName>
        <fullName evidence="2">Uncharacterized protein</fullName>
    </submittedName>
</protein>
<dbReference type="GeneID" id="87903341"/>
<organism evidence="2 3">
    <name type="scientific">Podospora pseudocomata</name>
    <dbReference type="NCBI Taxonomy" id="2093779"/>
    <lineage>
        <taxon>Eukaryota</taxon>
        <taxon>Fungi</taxon>
        <taxon>Dikarya</taxon>
        <taxon>Ascomycota</taxon>
        <taxon>Pezizomycotina</taxon>
        <taxon>Sordariomycetes</taxon>
        <taxon>Sordariomycetidae</taxon>
        <taxon>Sordariales</taxon>
        <taxon>Podosporaceae</taxon>
        <taxon>Podospora</taxon>
    </lineage>
</organism>
<proteinExistence type="predicted"/>
<sequence length="83" mass="8892">MECSFYMSKHPTTSTMAATAHSAMPGFGGPPGGGPGPAGGPKWSSSSDEPRARYIFADFHIQMEHFVSETSRQDGRNEDTVGR</sequence>
<accession>A0ABR0GFP2</accession>
<feature type="region of interest" description="Disordered" evidence="1">
    <location>
        <begin position="20"/>
        <end position="49"/>
    </location>
</feature>